<reference evidence="2" key="1">
    <citation type="submission" date="2010-02" db="EMBL/GenBank/DDBJ databases">
        <title>Sequencing and annotation of the Blastocystis hominis genome.</title>
        <authorList>
            <person name="Wincker P."/>
        </authorList>
    </citation>
    <scope>NUCLEOTIDE SEQUENCE</scope>
    <source>
        <strain evidence="2">Singapore isolate B</strain>
    </source>
</reference>
<keyword evidence="3" id="KW-1185">Reference proteome</keyword>
<dbReference type="InterPro" id="IPR057207">
    <property type="entry name" value="FBXL15_LRR"/>
</dbReference>
<dbReference type="SUPFAM" id="SSF52047">
    <property type="entry name" value="RNI-like"/>
    <property type="match status" value="1"/>
</dbReference>
<dbReference type="OrthoDB" id="550575at2759"/>
<dbReference type="InParanoid" id="D8M1X3"/>
<dbReference type="GeneID" id="24922514"/>
<name>D8M1X3_BLAHO</name>
<dbReference type="Gene3D" id="3.80.10.10">
    <property type="entry name" value="Ribonuclease Inhibitor"/>
    <property type="match status" value="3"/>
</dbReference>
<dbReference type="OMA" id="LGCPQME"/>
<dbReference type="GO" id="GO:0031146">
    <property type="term" value="P:SCF-dependent proteasomal ubiquitin-dependent protein catabolic process"/>
    <property type="evidence" value="ECO:0007669"/>
    <property type="project" value="TreeGrafter"/>
</dbReference>
<dbReference type="GO" id="GO:0019005">
    <property type="term" value="C:SCF ubiquitin ligase complex"/>
    <property type="evidence" value="ECO:0007669"/>
    <property type="project" value="TreeGrafter"/>
</dbReference>
<organism evidence="2">
    <name type="scientific">Blastocystis hominis</name>
    <dbReference type="NCBI Taxonomy" id="12968"/>
    <lineage>
        <taxon>Eukaryota</taxon>
        <taxon>Sar</taxon>
        <taxon>Stramenopiles</taxon>
        <taxon>Bigyra</taxon>
        <taxon>Opalozoa</taxon>
        <taxon>Opalinata</taxon>
        <taxon>Blastocystidae</taxon>
        <taxon>Blastocystis</taxon>
    </lineage>
</organism>
<dbReference type="InterPro" id="IPR006553">
    <property type="entry name" value="Leu-rich_rpt_Cys-con_subtyp"/>
</dbReference>
<accession>D8M1X3</accession>
<dbReference type="PANTHER" id="PTHR13318">
    <property type="entry name" value="PARTNER OF PAIRED, ISOFORM B-RELATED"/>
    <property type="match status" value="1"/>
</dbReference>
<protein>
    <recommendedName>
        <fullName evidence="1">F-box/LRR-repeat protein 15-like leucin rich repeat domain-containing protein</fullName>
    </recommendedName>
</protein>
<dbReference type="RefSeq" id="XP_012896110.1">
    <property type="nucleotide sequence ID" value="XM_013040656.1"/>
</dbReference>
<feature type="domain" description="F-box/LRR-repeat protein 15-like leucin rich repeat" evidence="1">
    <location>
        <begin position="185"/>
        <end position="312"/>
    </location>
</feature>
<dbReference type="Pfam" id="PF25372">
    <property type="entry name" value="DUF7885"/>
    <property type="match status" value="1"/>
</dbReference>
<evidence type="ECO:0000313" key="3">
    <source>
        <dbReference type="Proteomes" id="UP000008312"/>
    </source>
</evidence>
<dbReference type="Proteomes" id="UP000008312">
    <property type="component" value="Unassembled WGS sequence"/>
</dbReference>
<evidence type="ECO:0000313" key="2">
    <source>
        <dbReference type="EMBL" id="CBK22062.2"/>
    </source>
</evidence>
<dbReference type="InterPro" id="IPR032675">
    <property type="entry name" value="LRR_dom_sf"/>
</dbReference>
<dbReference type="AlphaFoldDB" id="D8M1X3"/>
<dbReference type="InterPro" id="IPR001611">
    <property type="entry name" value="Leu-rich_rpt"/>
</dbReference>
<dbReference type="PANTHER" id="PTHR13318:SF95">
    <property type="entry name" value="F-BOX PROTEIN YLR352W"/>
    <property type="match status" value="1"/>
</dbReference>
<dbReference type="EMBL" id="FN668646">
    <property type="protein sequence ID" value="CBK22062.2"/>
    <property type="molecule type" value="Genomic_DNA"/>
</dbReference>
<proteinExistence type="predicted"/>
<dbReference type="SMART" id="SM00367">
    <property type="entry name" value="LRR_CC"/>
    <property type="match status" value="9"/>
</dbReference>
<gene>
    <name evidence="2" type="ORF">GSBLH_T00006389001</name>
</gene>
<evidence type="ECO:0000259" key="1">
    <source>
        <dbReference type="Pfam" id="PF25372"/>
    </source>
</evidence>
<sequence>MVSKWDDRRYRSKIIMQLHSMSTRANIDVIEYIVDMFIKERKLSQGILFQFLPSICYHLNLTGCDHLPNSLLCQISFYCKNLVVLVLDGCRQLSNDSLQSILQNCWKLEVLSLKGCFLITDVPFTSSCSLFYGLHALVSLRKLCLSRCSQLSGEFVVSVVKNCRKLRSLDISYCRHVTQDALLKLLSLFYTELNVSYVPAVNDVVLRQLQSRCEFLVSLQIAHTSITDEGFKGVLQRCPQLQHLDISNSAQLTDATLCHCALYTPRLQSIILDNNSITDLGVTCLLSGLSLRLLSVAFCCNITDKSFACIGEKSESKLKEVNVMWCGKLTDESIRRLQRCKKLARIGVKGCVLSTPVLHSCEERGVILF</sequence>
<dbReference type="Pfam" id="PF13516">
    <property type="entry name" value="LRR_6"/>
    <property type="match status" value="1"/>
</dbReference>